<dbReference type="EMBL" id="NPDZ01000008">
    <property type="protein sequence ID" value="PJZ72610.1"/>
    <property type="molecule type" value="Genomic_DNA"/>
</dbReference>
<keyword evidence="3" id="KW-1185">Reference proteome</keyword>
<reference evidence="3 4" key="1">
    <citation type="submission" date="2017-07" db="EMBL/GenBank/DDBJ databases">
        <title>Leptospira spp. isolated from tropical soils.</title>
        <authorList>
            <person name="Thibeaux R."/>
            <person name="Iraola G."/>
            <person name="Ferres I."/>
            <person name="Bierque E."/>
            <person name="Girault D."/>
            <person name="Soupe-Gilbert M.-E."/>
            <person name="Picardeau M."/>
            <person name="Goarant C."/>
        </authorList>
    </citation>
    <scope>NUCLEOTIDE SEQUENCE [LARGE SCALE GENOMIC DNA]</scope>
    <source>
        <strain evidence="2 4">FH1-B-B1</strain>
        <strain evidence="1 3">FH1-B-C1</strain>
    </source>
</reference>
<dbReference type="Proteomes" id="UP000231990">
    <property type="component" value="Unassembled WGS sequence"/>
</dbReference>
<dbReference type="RefSeq" id="WP_100713649.1">
    <property type="nucleotide sequence ID" value="NZ_NPDY01000006.1"/>
</dbReference>
<accession>A0A2M9ZKM1</accession>
<sequence length="495" mass="52415">MKSPKKIGINFLLFLISILLWNCPKPPNGDQDLFTKLFLLNEIKYSCDPSENVRTVTPSQPTFTTSSAATYNTFDSAVASFGTIFLSGSETWTGLGKDHPMGILYATQLQPSAGTPIMSGVWWWQTGSNFSPIVKNDAAGSFSTSTAFPVGSVPGYAAPGSGYDNFGSNSQLVTDFISGQSTSSQSIAGTKVINDIPQTCEEYKFRPEGGGLFGSSTTGLNKVWESRKKLTIRLIEVNNGANHVFSNSPFFTGLAGSNALTDRIKQIFSQNTVKIDVTFEVLQLDVSGLAGFGACMTGAGTVYQIGNISDDKAVGPTACSLAHLYTSTGANQNQLALNVFFISDLSSTAPSQLQDALLGISAGIPGLPAVGTPMSGMSVFVENHRSSGAYRDDLSAADLKFIGNTIAHEGSHFLGLYHPIEIDQSSGVFKDPLPETPECHDANGNGSISISECLGAGFFSSGGLNLMFPLGSGNIDQSQLTGEQGWVLRSNPLVY</sequence>
<dbReference type="EMBL" id="NPDY01000006">
    <property type="protein sequence ID" value="PJZ69982.1"/>
    <property type="molecule type" value="Genomic_DNA"/>
</dbReference>
<name>A0A2M9ZKM1_9LEPT</name>
<organism evidence="2 4">
    <name type="scientific">Leptospira perolatii</name>
    <dbReference type="NCBI Taxonomy" id="2023191"/>
    <lineage>
        <taxon>Bacteria</taxon>
        <taxon>Pseudomonadati</taxon>
        <taxon>Spirochaetota</taxon>
        <taxon>Spirochaetia</taxon>
        <taxon>Leptospirales</taxon>
        <taxon>Leptospiraceae</taxon>
        <taxon>Leptospira</taxon>
    </lineage>
</organism>
<dbReference type="AlphaFoldDB" id="A0A2M9ZKM1"/>
<evidence type="ECO:0000313" key="4">
    <source>
        <dbReference type="Proteomes" id="UP000231990"/>
    </source>
</evidence>
<dbReference type="InterPro" id="IPR024079">
    <property type="entry name" value="MetalloPept_cat_dom_sf"/>
</dbReference>
<comment type="caution">
    <text evidence="2">The sequence shown here is derived from an EMBL/GenBank/DDBJ whole genome shotgun (WGS) entry which is preliminary data.</text>
</comment>
<dbReference type="OrthoDB" id="337801at2"/>
<evidence type="ECO:0000313" key="3">
    <source>
        <dbReference type="Proteomes" id="UP000231962"/>
    </source>
</evidence>
<evidence type="ECO:0000313" key="1">
    <source>
        <dbReference type="EMBL" id="PJZ69982.1"/>
    </source>
</evidence>
<dbReference type="Proteomes" id="UP000231962">
    <property type="component" value="Unassembled WGS sequence"/>
</dbReference>
<evidence type="ECO:0000313" key="2">
    <source>
        <dbReference type="EMBL" id="PJZ72610.1"/>
    </source>
</evidence>
<dbReference type="Gene3D" id="3.40.390.10">
    <property type="entry name" value="Collagenase (Catalytic Domain)"/>
    <property type="match status" value="1"/>
</dbReference>
<proteinExistence type="predicted"/>
<protein>
    <recommendedName>
        <fullName evidence="5">Pappalysin-1 domain protein</fullName>
    </recommendedName>
</protein>
<evidence type="ECO:0008006" key="5">
    <source>
        <dbReference type="Google" id="ProtNLM"/>
    </source>
</evidence>
<dbReference type="GO" id="GO:0008237">
    <property type="term" value="F:metallopeptidase activity"/>
    <property type="evidence" value="ECO:0007669"/>
    <property type="project" value="InterPro"/>
</dbReference>
<gene>
    <name evidence="1" type="ORF">CH360_08770</name>
    <name evidence="2" type="ORF">CH373_12915</name>
</gene>